<feature type="binding site" evidence="2">
    <location>
        <position position="91"/>
    </location>
    <ligand>
        <name>substrate</name>
    </ligand>
</feature>
<dbReference type="STRING" id="679926.Mpet_0927"/>
<gene>
    <name evidence="3" type="ordered locus">Mpet_0927</name>
</gene>
<dbReference type="EC" id="5.3.1.23" evidence="2"/>
<sequence length="346" mass="37790">MEEKTVYWDHDSGSIIFIEQTALPAEYRTVSCKSVERLAEAIRRLEVRGAPALGVAGAFGVALAAKLHDDSNMDSFLRLVREDADYLNSTRPTAVNLSWGINRTYESIKNAASPEEAAETALRVAEEIAAEDEMMCRKIGETGAKFLPDECTVLTHCNAGALACYTWGTALGVIRSAVEAGKNVSVISCETRPLNQGSRLTAWELSRDNIPVKTITDSSAAFLMKRGEIDAVVVGADRITHDAVFNKIGTYMHAVCAKHHEIPFYVAAPTSTFDATLSEKDVVVEQRDRNELAKCGDRLLMPDSVDAINYAFDSTPVELVTAIFTEKGAVRPPFSVDEILQRKVGI</sequence>
<comment type="similarity">
    <text evidence="2">Belongs to the EIF-2B alpha/beta/delta subunits family. MtnA subfamily.</text>
</comment>
<dbReference type="HAMAP" id="MF_01678">
    <property type="entry name" value="Salvage_MtnA"/>
    <property type="match status" value="1"/>
</dbReference>
<dbReference type="GO" id="GO:0046523">
    <property type="term" value="F:S-methyl-5-thioribose-1-phosphate isomerase activity"/>
    <property type="evidence" value="ECO:0007669"/>
    <property type="project" value="UniProtKB-UniRule"/>
</dbReference>
<dbReference type="InterPro" id="IPR042529">
    <property type="entry name" value="IF_2B-like_C"/>
</dbReference>
<protein>
    <recommendedName>
        <fullName evidence="2">Putative methylthioribose-1-phosphate isomerase</fullName>
        <shortName evidence="2">M1Pi</shortName>
        <shortName evidence="2">MTR-1-P isomerase</shortName>
        <ecNumber evidence="2">5.3.1.23</ecNumber>
    </recommendedName>
    <alternativeName>
        <fullName evidence="2">MTNA-like protein</fullName>
        <shortName evidence="2">aMTNA</shortName>
    </alternativeName>
    <alternativeName>
        <fullName evidence="2">S-methyl-5-thioribose-1-phosphate isomerase</fullName>
    </alternativeName>
</protein>
<evidence type="ECO:0000313" key="4">
    <source>
        <dbReference type="Proteomes" id="UP000006565"/>
    </source>
</evidence>
<evidence type="ECO:0000256" key="1">
    <source>
        <dbReference type="ARBA" id="ARBA00023235"/>
    </source>
</evidence>
<dbReference type="OrthoDB" id="45195at2157"/>
<organism evidence="3 4">
    <name type="scientific">Methanolacinia petrolearia (strain DSM 11571 / OCM 486 / SEBR 4847)</name>
    <name type="common">Methanoplanus petrolearius</name>
    <dbReference type="NCBI Taxonomy" id="679926"/>
    <lineage>
        <taxon>Archaea</taxon>
        <taxon>Methanobacteriati</taxon>
        <taxon>Methanobacteriota</taxon>
        <taxon>Stenosarchaea group</taxon>
        <taxon>Methanomicrobia</taxon>
        <taxon>Methanomicrobiales</taxon>
        <taxon>Methanomicrobiaceae</taxon>
        <taxon>Methanolacinia</taxon>
    </lineage>
</organism>
<dbReference type="FunFam" id="1.20.120.420:FF:000003">
    <property type="entry name" value="Methylthioribose-1-phosphate isomerase"/>
    <property type="match status" value="1"/>
</dbReference>
<keyword evidence="1 2" id="KW-0413">Isomerase</keyword>
<dbReference type="Gene3D" id="3.40.50.10470">
    <property type="entry name" value="Translation initiation factor eif-2b, domain 2"/>
    <property type="match status" value="1"/>
</dbReference>
<dbReference type="EMBL" id="CP002117">
    <property type="protein sequence ID" value="ADN35694.1"/>
    <property type="molecule type" value="Genomic_DNA"/>
</dbReference>
<dbReference type="InterPro" id="IPR011559">
    <property type="entry name" value="Initiation_fac_2B_a/b/d"/>
</dbReference>
<keyword evidence="4" id="KW-1185">Reference proteome</keyword>
<comment type="catalytic activity">
    <reaction evidence="2">
        <text>5-(methylsulfanyl)-alpha-D-ribose 1-phosphate = 5-(methylsulfanyl)-D-ribulose 1-phosphate</text>
        <dbReference type="Rhea" id="RHEA:19989"/>
        <dbReference type="ChEBI" id="CHEBI:58533"/>
        <dbReference type="ChEBI" id="CHEBI:58548"/>
        <dbReference type="EC" id="5.3.1.23"/>
    </reaction>
</comment>
<dbReference type="NCBIfam" id="NF004326">
    <property type="entry name" value="PRK05720.1"/>
    <property type="match status" value="1"/>
</dbReference>
<dbReference type="InterPro" id="IPR000649">
    <property type="entry name" value="IF-2B-related"/>
</dbReference>
<dbReference type="KEGG" id="mpi:Mpet_0927"/>
<dbReference type="RefSeq" id="WP_013328872.1">
    <property type="nucleotide sequence ID" value="NC_014507.1"/>
</dbReference>
<accession>E1RJP7</accession>
<dbReference type="GeneID" id="9743387"/>
<feature type="binding site" evidence="2">
    <location>
        <position position="196"/>
    </location>
    <ligand>
        <name>substrate</name>
    </ligand>
</feature>
<feature type="binding site" evidence="2">
    <location>
        <begin position="48"/>
        <end position="50"/>
    </location>
    <ligand>
        <name>substrate</name>
    </ligand>
</feature>
<dbReference type="GO" id="GO:0003743">
    <property type="term" value="F:translation initiation factor activity"/>
    <property type="evidence" value="ECO:0007669"/>
    <property type="project" value="UniProtKB-KW"/>
</dbReference>
<dbReference type="NCBIfam" id="TIGR00524">
    <property type="entry name" value="eIF-2B_rel"/>
    <property type="match status" value="1"/>
</dbReference>
<dbReference type="InterPro" id="IPR037171">
    <property type="entry name" value="NagB/RpiA_transferase-like"/>
</dbReference>
<keyword evidence="3" id="KW-0648">Protein biosynthesis</keyword>
<dbReference type="HOGENOM" id="CLU_016218_1_2_2"/>
<keyword evidence="3" id="KW-0396">Initiation factor</keyword>
<dbReference type="PANTHER" id="PTHR43475:SF1">
    <property type="entry name" value="METHYLTHIORIBOSE-1-PHOSPHATE ISOMERASE"/>
    <property type="match status" value="1"/>
</dbReference>
<dbReference type="Gene3D" id="1.20.120.420">
    <property type="entry name" value="translation initiation factor eif-2b, domain 1"/>
    <property type="match status" value="1"/>
</dbReference>
<dbReference type="Pfam" id="PF01008">
    <property type="entry name" value="IF-2B"/>
    <property type="match status" value="1"/>
</dbReference>
<keyword evidence="2" id="KW-0028">Amino-acid biosynthesis</keyword>
<name>E1RJP7_METP4</name>
<feature type="site" description="Transition state stabilizer" evidence="2">
    <location>
        <position position="157"/>
    </location>
</feature>
<dbReference type="NCBIfam" id="TIGR00512">
    <property type="entry name" value="salvage_mtnA"/>
    <property type="match status" value="1"/>
</dbReference>
<reference evidence="3 4" key="1">
    <citation type="journal article" date="2010" name="Stand. Genomic Sci.">
        <title>Complete genome sequence of Methanoplanus petrolearius type strain (SEBR 4847).</title>
        <authorList>
            <person name="Brambilla E."/>
            <person name="Djao O.D."/>
            <person name="Daligault H."/>
            <person name="Lapidus A."/>
            <person name="Lucas S."/>
            <person name="Hammon N."/>
            <person name="Nolan M."/>
            <person name="Tice H."/>
            <person name="Cheng J.F."/>
            <person name="Han C."/>
            <person name="Tapia R."/>
            <person name="Goodwin L."/>
            <person name="Pitluck S."/>
            <person name="Liolios K."/>
            <person name="Ivanova N."/>
            <person name="Mavromatis K."/>
            <person name="Mikhailova N."/>
            <person name="Pati A."/>
            <person name="Chen A."/>
            <person name="Palaniappan K."/>
            <person name="Land M."/>
            <person name="Hauser L."/>
            <person name="Chang Y.J."/>
            <person name="Jeffries C.D."/>
            <person name="Rohde M."/>
            <person name="Spring S."/>
            <person name="Sikorski J."/>
            <person name="Goker M."/>
            <person name="Woyke T."/>
            <person name="Bristow J."/>
            <person name="Eisen J.A."/>
            <person name="Markowitz V."/>
            <person name="Hugenholtz P."/>
            <person name="Kyrpides N.C."/>
            <person name="Klenk H.P."/>
        </authorList>
    </citation>
    <scope>NUCLEOTIDE SEQUENCE [LARGE SCALE GENOMIC DNA]</scope>
    <source>
        <strain evidence="4">DSM 11571 / OCM 486 / SEBR 4847</strain>
    </source>
</reference>
<dbReference type="GO" id="GO:0019509">
    <property type="term" value="P:L-methionine salvage from methylthioadenosine"/>
    <property type="evidence" value="ECO:0007669"/>
    <property type="project" value="UniProtKB-UniRule"/>
</dbReference>
<feature type="active site" description="Proton donor" evidence="2">
    <location>
        <position position="237"/>
    </location>
</feature>
<proteinExistence type="inferred from homology"/>
<dbReference type="SUPFAM" id="SSF100950">
    <property type="entry name" value="NagB/RpiA/CoA transferase-like"/>
    <property type="match status" value="1"/>
</dbReference>
<dbReference type="InterPro" id="IPR005251">
    <property type="entry name" value="IF-M1Pi"/>
</dbReference>
<dbReference type="eggNOG" id="arCOG01123">
    <property type="taxonomic scope" value="Archaea"/>
</dbReference>
<evidence type="ECO:0000313" key="3">
    <source>
        <dbReference type="EMBL" id="ADN35694.1"/>
    </source>
</evidence>
<dbReference type="AlphaFoldDB" id="E1RJP7"/>
<evidence type="ECO:0000256" key="2">
    <source>
        <dbReference type="HAMAP-Rule" id="MF_01678"/>
    </source>
</evidence>
<dbReference type="InterPro" id="IPR027363">
    <property type="entry name" value="M1Pi_N"/>
</dbReference>
<dbReference type="FunFam" id="3.40.50.10470:FF:000006">
    <property type="entry name" value="Methylthioribose-1-phosphate isomerase"/>
    <property type="match status" value="1"/>
</dbReference>
<dbReference type="Proteomes" id="UP000006565">
    <property type="component" value="Chromosome"/>
</dbReference>
<keyword evidence="2" id="KW-0486">Methionine biosynthesis</keyword>
<dbReference type="PANTHER" id="PTHR43475">
    <property type="entry name" value="METHYLTHIORIBOSE-1-PHOSPHATE ISOMERASE"/>
    <property type="match status" value="1"/>
</dbReference>
<feature type="binding site" evidence="2">
    <location>
        <begin position="246"/>
        <end position="247"/>
    </location>
    <ligand>
        <name>substrate</name>
    </ligand>
</feature>
<comment type="function">
    <text evidence="2">Catalyzes the interconversion of methylthioribose-1-phosphate (MTR-1-P) into methylthioribulose-1-phosphate (MTRu-1-P).</text>
</comment>